<sequence length="308" mass="32110">MTDRARAHPRTAPATGRRPVDASMTLINEVMRRPLDPGYQEAADRRRAAGNPPLRMTTRAWLAVLAFGLGVVTVTAALDLRAPEPAVAEARELLQDQIAERATVADRFQDELEATQQQVSELQTAAIGGQDPELLARLAADGVAAGAVAVSGPGLRVTVQDSDAVVQRPDRASLDERVQDVDLQIVVNGLWAAGAEAVAINGHRLTAVTAVRSAGSAILVDLIPLSGPYVVDAIGDPNQLATRFARTSAGQHLALLRNTYGISSQIATEDSLELAGSSGTRLWSATAPGEAIPDDVASSGPTDGGDGP</sequence>
<comment type="caution">
    <text evidence="4">The sequence shown here is derived from an EMBL/GenBank/DDBJ whole genome shotgun (WGS) entry which is preliminary data.</text>
</comment>
<organism evidence="4 5">
    <name type="scientific">Cellulomonas fimi</name>
    <dbReference type="NCBI Taxonomy" id="1708"/>
    <lineage>
        <taxon>Bacteria</taxon>
        <taxon>Bacillati</taxon>
        <taxon>Actinomycetota</taxon>
        <taxon>Actinomycetes</taxon>
        <taxon>Micrococcales</taxon>
        <taxon>Cellulomonadaceae</taxon>
        <taxon>Cellulomonas</taxon>
    </lineage>
</organism>
<proteinExistence type="inferred from homology"/>
<keyword evidence="3" id="KW-0812">Transmembrane</keyword>
<evidence type="ECO:0000313" key="4">
    <source>
        <dbReference type="EMBL" id="NMR21554.1"/>
    </source>
</evidence>
<dbReference type="EMBL" id="JABCJJ010000041">
    <property type="protein sequence ID" value="NMR21554.1"/>
    <property type="molecule type" value="Genomic_DNA"/>
</dbReference>
<dbReference type="Pfam" id="PF05949">
    <property type="entry name" value="DUF881"/>
    <property type="match status" value="1"/>
</dbReference>
<dbReference type="Proteomes" id="UP000562124">
    <property type="component" value="Unassembled WGS sequence"/>
</dbReference>
<evidence type="ECO:0000256" key="3">
    <source>
        <dbReference type="SAM" id="Phobius"/>
    </source>
</evidence>
<evidence type="ECO:0000313" key="5">
    <source>
        <dbReference type="Proteomes" id="UP000562124"/>
    </source>
</evidence>
<keyword evidence="5" id="KW-1185">Reference proteome</keyword>
<evidence type="ECO:0000256" key="2">
    <source>
        <dbReference type="SAM" id="MobiDB-lite"/>
    </source>
</evidence>
<dbReference type="InterPro" id="IPR010273">
    <property type="entry name" value="DUF881"/>
</dbReference>
<evidence type="ECO:0000256" key="1">
    <source>
        <dbReference type="ARBA" id="ARBA00009108"/>
    </source>
</evidence>
<dbReference type="Gene3D" id="3.30.70.1880">
    <property type="entry name" value="Protein of unknown function DUF881"/>
    <property type="match status" value="1"/>
</dbReference>
<dbReference type="PANTHER" id="PTHR37313">
    <property type="entry name" value="UPF0749 PROTEIN RV1825"/>
    <property type="match status" value="1"/>
</dbReference>
<comment type="similarity">
    <text evidence="1">Belongs to the UPF0749 family.</text>
</comment>
<feature type="region of interest" description="Disordered" evidence="2">
    <location>
        <begin position="1"/>
        <end position="21"/>
    </location>
</feature>
<dbReference type="PANTHER" id="PTHR37313:SF1">
    <property type="entry name" value="UPF0749 PROTEIN RV1823"/>
    <property type="match status" value="1"/>
</dbReference>
<dbReference type="AlphaFoldDB" id="A0A7Y0QJ44"/>
<feature type="transmembrane region" description="Helical" evidence="3">
    <location>
        <begin position="60"/>
        <end position="78"/>
    </location>
</feature>
<feature type="region of interest" description="Disordered" evidence="2">
    <location>
        <begin position="283"/>
        <end position="308"/>
    </location>
</feature>
<dbReference type="GO" id="GO:0005886">
    <property type="term" value="C:plasma membrane"/>
    <property type="evidence" value="ECO:0007669"/>
    <property type="project" value="TreeGrafter"/>
</dbReference>
<accession>A0A7Y0QJ44</accession>
<gene>
    <name evidence="4" type="ORF">HIR71_15235</name>
</gene>
<keyword evidence="3" id="KW-1133">Transmembrane helix</keyword>
<dbReference type="RefSeq" id="WP_169325924.1">
    <property type="nucleotide sequence ID" value="NZ_JABCJJ010000041.1"/>
</dbReference>
<name>A0A7Y0QJ44_CELFI</name>
<protein>
    <submittedName>
        <fullName evidence="4">DUF881 domain-containing protein</fullName>
    </submittedName>
</protein>
<keyword evidence="3" id="KW-0472">Membrane</keyword>
<reference evidence="4 5" key="1">
    <citation type="submission" date="2020-04" db="EMBL/GenBank/DDBJ databases">
        <title>Sequencing and Assembly of C. fimi.</title>
        <authorList>
            <person name="Ramsey A.R."/>
        </authorList>
    </citation>
    <scope>NUCLEOTIDE SEQUENCE [LARGE SCALE GENOMIC DNA]</scope>
    <source>
        <strain evidence="4 5">SB</strain>
    </source>
</reference>